<evidence type="ECO:0000259" key="3">
    <source>
        <dbReference type="SMART" id="SM00062"/>
    </source>
</evidence>
<evidence type="ECO:0000313" key="4">
    <source>
        <dbReference type="EMBL" id="NHZ80183.1"/>
    </source>
</evidence>
<evidence type="ECO:0000256" key="2">
    <source>
        <dbReference type="SAM" id="Phobius"/>
    </source>
</evidence>
<keyword evidence="2" id="KW-0472">Membrane</keyword>
<keyword evidence="2" id="KW-1133">Transmembrane helix</keyword>
<comment type="caution">
    <text evidence="4">The sequence shown here is derived from an EMBL/GenBank/DDBJ whole genome shotgun (WGS) entry which is preliminary data.</text>
</comment>
<dbReference type="Gene3D" id="3.40.190.10">
    <property type="entry name" value="Periplasmic binding protein-like II"/>
    <property type="match status" value="2"/>
</dbReference>
<evidence type="ECO:0000256" key="1">
    <source>
        <dbReference type="ARBA" id="ARBA00010742"/>
    </source>
</evidence>
<name>A0ABX0NE17_9BURK</name>
<reference evidence="4 5" key="1">
    <citation type="submission" date="2019-10" db="EMBL/GenBank/DDBJ databases">
        <title>Taxonomy of Antarctic Massilia spp.: description of Massilia rubra sp. nov., Massilia aquatica sp. nov., Massilia mucilaginosa sp. nov., Massilia frigida sp. nov. isolated from streams, lakes and regoliths.</title>
        <authorList>
            <person name="Holochova P."/>
            <person name="Sedlacek I."/>
            <person name="Kralova S."/>
            <person name="Maslanova I."/>
            <person name="Busse H.-J."/>
            <person name="Stankova E."/>
            <person name="Vrbovska V."/>
            <person name="Kovarovic V."/>
            <person name="Bartak M."/>
            <person name="Svec P."/>
            <person name="Pantucek R."/>
        </authorList>
    </citation>
    <scope>NUCLEOTIDE SEQUENCE [LARGE SCALE GENOMIC DNA]</scope>
    <source>
        <strain evidence="4 5">CCM 8695</strain>
    </source>
</reference>
<comment type="similarity">
    <text evidence="1">Belongs to the bacterial solute-binding protein SsuA/TauA family.</text>
</comment>
<dbReference type="InterPro" id="IPR015168">
    <property type="entry name" value="SsuA/THI5"/>
</dbReference>
<keyword evidence="5" id="KW-1185">Reference proteome</keyword>
<keyword evidence="2" id="KW-0812">Transmembrane</keyword>
<proteinExistence type="inferred from homology"/>
<dbReference type="PANTHER" id="PTHR30024">
    <property type="entry name" value="ALIPHATIC SULFONATES-BINDING PROTEIN-RELATED"/>
    <property type="match status" value="1"/>
</dbReference>
<dbReference type="SUPFAM" id="SSF53850">
    <property type="entry name" value="Periplasmic binding protein-like II"/>
    <property type="match status" value="1"/>
</dbReference>
<feature type="transmembrane region" description="Helical" evidence="2">
    <location>
        <begin position="58"/>
        <end position="77"/>
    </location>
</feature>
<dbReference type="Pfam" id="PF09084">
    <property type="entry name" value="NMT1"/>
    <property type="match status" value="1"/>
</dbReference>
<dbReference type="SMART" id="SM00062">
    <property type="entry name" value="PBPb"/>
    <property type="match status" value="1"/>
</dbReference>
<dbReference type="EMBL" id="WHJG01000011">
    <property type="protein sequence ID" value="NHZ80183.1"/>
    <property type="molecule type" value="Genomic_DNA"/>
</dbReference>
<protein>
    <submittedName>
        <fullName evidence="4">PhnD/SsuA/transferrin family substrate-binding protein</fullName>
    </submittedName>
</protein>
<accession>A0ABX0NE17</accession>
<dbReference type="RefSeq" id="WP_167087137.1">
    <property type="nucleotide sequence ID" value="NZ_WHJG01000011.1"/>
</dbReference>
<sequence length="389" mass="42250">MRAGTPAWCAVTKLQVFCKNVIIEEISIVNLCHADLSARTFREEASVTETTRNRKYQYALAALFLLAAAGGLSHWLARERAAPPVPVTHKLIIASTSGYVGTCPVTVAYRNGYFQQEGVAAQIQAHQSGKAALESALAGTADLATTADIPIMFAGMKDVPVSVIATFFKTEHDHGIVARRDRGIATLADLKGKKIGVTLGTSGHFALDGFLSRQHLARADVTVVNLNPEQFAAALERAEVDAIATWEPFLDTLLSALGANGAVFYGEDIYEIPYSLAGSRAYVAANPDLMRRVLRAMARGVHECRTEPERARAVMTAFLQLDTSKWKAQWPQFHFKLALDQGLILALEDESRWAVANGLAPARDTPNFLDIMYLDAMLSVAPTAVTIIH</sequence>
<gene>
    <name evidence="4" type="ORF">F2P44_12990</name>
</gene>
<dbReference type="CDD" id="cd01008">
    <property type="entry name" value="PBP2_NrtA_SsuA_CpmA_like"/>
    <property type="match status" value="1"/>
</dbReference>
<feature type="domain" description="Solute-binding protein family 3/N-terminal" evidence="3">
    <location>
        <begin position="90"/>
        <end position="308"/>
    </location>
</feature>
<dbReference type="Proteomes" id="UP000621455">
    <property type="component" value="Unassembled WGS sequence"/>
</dbReference>
<evidence type="ECO:0000313" key="5">
    <source>
        <dbReference type="Proteomes" id="UP000621455"/>
    </source>
</evidence>
<organism evidence="4 5">
    <name type="scientific">Massilia frigida</name>
    <dbReference type="NCBI Taxonomy" id="2609281"/>
    <lineage>
        <taxon>Bacteria</taxon>
        <taxon>Pseudomonadati</taxon>
        <taxon>Pseudomonadota</taxon>
        <taxon>Betaproteobacteria</taxon>
        <taxon>Burkholderiales</taxon>
        <taxon>Oxalobacteraceae</taxon>
        <taxon>Telluria group</taxon>
        <taxon>Massilia</taxon>
    </lineage>
</organism>
<dbReference type="InterPro" id="IPR001638">
    <property type="entry name" value="Solute-binding_3/MltF_N"/>
</dbReference>